<evidence type="ECO:0000313" key="4">
    <source>
        <dbReference type="Proteomes" id="UP001151760"/>
    </source>
</evidence>
<keyword evidence="3" id="KW-0548">Nucleotidyltransferase</keyword>
<reference evidence="3" key="1">
    <citation type="journal article" date="2022" name="Int. J. Mol. Sci.">
        <title>Draft Genome of Tanacetum Coccineum: Genomic Comparison of Closely Related Tanacetum-Family Plants.</title>
        <authorList>
            <person name="Yamashiro T."/>
            <person name="Shiraishi A."/>
            <person name="Nakayama K."/>
            <person name="Satake H."/>
        </authorList>
    </citation>
    <scope>NUCLEOTIDE SEQUENCE</scope>
</reference>
<dbReference type="SUPFAM" id="SSF56219">
    <property type="entry name" value="DNase I-like"/>
    <property type="match status" value="1"/>
</dbReference>
<proteinExistence type="predicted"/>
<sequence length="1809" mass="206457">MRTKRNTKIPNKFEDSVHSINNSKTTKKNGPKKIDVSKKNLDVFGNGVEKDKESIGSEGSDRDDCVVTNDEREKSDARREDRKDGTTGIEEIAKNVQSGSNPVNEPANDEINESSDNDKGKFKGEHMENCHKEVNDASKTYAHIVKHDEFPKNLDYIPTLITEYNIRRMWGKFGVSDIDANKNGQYVFKFRDSNGLNAVLDKGPWMIVNVPLEAWSVEGISAIASSLGKPMMMDTNTAAMCHKGIGNFDFARVLVEMDAEKELKKEIVIQYRDKNNNVKGSKTVKVVYDWMPPACTKCKVFGHDNRHCRKGGGINGNDTNSLETSNDDKEINQGFRSNSTFGDNAAKTQGHRNGSNSQWQYNGNERGRTTDGRRQEFRKRPMDVDNQNKEVTGNKVQHKKWNVKEKHVEEIRKTANKLFVLNSHSEDNDQEVRTLKERMIVDKFLNQKLQPTLIESMTWSKDMIHYFKEKWEENIIKERNEGIKEVEVEDVLSNSNGTGNFMKANEVNGMKGSILNEDGYGVCAVLETRLKCKKLQKSCDKVFHDWEWVSNMEFKCYYSFVYAANEGVERRELWRTLVNDNRYVNGKPWCIAGDMNVIMHPNEHSCGSSIMSTDMMEFHDCLNTIEVEDLCRSGLHFTWTKNLHKAKMGIMTGVLKKLDRILSNEGFIKDFPQAHAKFLPYLISDHTPAILCIPSNVKKKIKSFRFSNYIADKQEFIPIVKDKWNQDIHGYKMYQVVKKLKSLKVPLRRLEWSKGNLFKRVECLRVQLQDIQTSIDVDPYDHSLRIKEAKLVKDFCEAESDEENFLHQQAKIKWLCGGDKNSSYFHSVLKGRNNKSKVFSLRDNHGNSYDYDQIPQLFLKHFENFLGSAYPVQEIESSDTLFKEKLSTAHASKMIADISEIKRALFDIKDTKAPGPDGFTAAFFKQAWSIIGADSCAAVKEFFSSGKMLGELNATLVSLIPKVQTLKRIKPFLEKLVSCNQSAFILGRHIHDNILLTQEIMRGCNRKGGPKRVAFKIDIQKAYDTVNWEFLKKVLEGFGFHEKMVNWIMQCVTTAAFTLNVNGDRIGYFKGGRGLRQGGPISPYLFTLIMEVFSLILLREIDHEPNFQYHFGCKDIKLSHVCFADDLLVMCHGDAISVGVIKKALDAFSAVSGLIPNNSKSTAFYGSMSDDECNTISSILLFVTGKLPVKYLGVPLIAKRLGEDYSLLQESIHVYWASVFLLPTTVINDINKLLKTFLWSQSDTAKGKAKVAWSSICKPNDQGGLGLKDLQIWNQALLSKHVWDIAGMKESLWVKWVHSVKLRGKSIWEISVDQEDSWGWKNLLSIKDQIKDRVAYKIGNGRNVSMWFDNWSDIGPLFQHITYRDLYDERLDRGLKVSDLIDNDGWKWPNDWYGKFPMITSLNVPTIAADIDDKLAWKTSKGMITEFSVTSVYHDLRGQSPIAPWWKLIWFAQCIPKHSFIMWLAIQDRLTTQDKLQRWGNQAVNRCCLCLNHSEDLKHLFFQCSFSTDVWNRAQLMGDMKINMNDWQSVIQGMIDAGNGDNIKSILRRLLLAACVYHIWQERNNRIFKDSMKSGVEIFKGLVEVIKYKLLGITMKDSKVVTDMEVKRKISCKKYKQMENLLQKVHAEVPKCAPNMIKECLDSGSMTTLVGCYAKQCGILACHMMYGIFQTSMSNLALGENWIGLMKDERSNFRRCTIRKDFPSDIKGLGGQCIYPVCTVKGGFGWFYLRVGVSLPVMPLHLSFGPILVRGDLGASILIVLVWMLLIENSCLAEEIFVQGYLPSCIRELLLLYSVVAVYSALYRISISV</sequence>
<evidence type="ECO:0000256" key="1">
    <source>
        <dbReference type="SAM" id="MobiDB-lite"/>
    </source>
</evidence>
<protein>
    <submittedName>
        <fullName evidence="3">RNA-directed DNA polymerase, eukaryota, reverse transcriptase zinc-binding domain protein</fullName>
    </submittedName>
</protein>
<dbReference type="InterPro" id="IPR000477">
    <property type="entry name" value="RT_dom"/>
</dbReference>
<dbReference type="SUPFAM" id="SSF56672">
    <property type="entry name" value="DNA/RNA polymerases"/>
    <property type="match status" value="1"/>
</dbReference>
<feature type="compositionally biased region" description="Basic and acidic residues" evidence="1">
    <location>
        <begin position="32"/>
        <end position="41"/>
    </location>
</feature>
<feature type="domain" description="Reverse transcriptase" evidence="2">
    <location>
        <begin position="941"/>
        <end position="1196"/>
    </location>
</feature>
<organism evidence="3 4">
    <name type="scientific">Tanacetum coccineum</name>
    <dbReference type="NCBI Taxonomy" id="301880"/>
    <lineage>
        <taxon>Eukaryota</taxon>
        <taxon>Viridiplantae</taxon>
        <taxon>Streptophyta</taxon>
        <taxon>Embryophyta</taxon>
        <taxon>Tracheophyta</taxon>
        <taxon>Spermatophyta</taxon>
        <taxon>Magnoliopsida</taxon>
        <taxon>eudicotyledons</taxon>
        <taxon>Gunneridae</taxon>
        <taxon>Pentapetalae</taxon>
        <taxon>asterids</taxon>
        <taxon>campanulids</taxon>
        <taxon>Asterales</taxon>
        <taxon>Asteraceae</taxon>
        <taxon>Asteroideae</taxon>
        <taxon>Anthemideae</taxon>
        <taxon>Anthemidinae</taxon>
        <taxon>Tanacetum</taxon>
    </lineage>
</organism>
<dbReference type="PANTHER" id="PTHR33116">
    <property type="entry name" value="REVERSE TRANSCRIPTASE ZINC-BINDING DOMAIN-CONTAINING PROTEIN-RELATED-RELATED"/>
    <property type="match status" value="1"/>
</dbReference>
<evidence type="ECO:0000313" key="3">
    <source>
        <dbReference type="EMBL" id="GJT98779.1"/>
    </source>
</evidence>
<dbReference type="CDD" id="cd01650">
    <property type="entry name" value="RT_nLTR_like"/>
    <property type="match status" value="1"/>
</dbReference>
<dbReference type="Proteomes" id="UP001151760">
    <property type="component" value="Unassembled WGS sequence"/>
</dbReference>
<dbReference type="Pfam" id="PF13966">
    <property type="entry name" value="zf-RVT"/>
    <property type="match status" value="1"/>
</dbReference>
<evidence type="ECO:0000259" key="2">
    <source>
        <dbReference type="PROSITE" id="PS50878"/>
    </source>
</evidence>
<feature type="region of interest" description="Disordered" evidence="1">
    <location>
        <begin position="310"/>
        <end position="373"/>
    </location>
</feature>
<keyword evidence="3" id="KW-0808">Transferase</keyword>
<dbReference type="InterPro" id="IPR036691">
    <property type="entry name" value="Endo/exonu/phosph_ase_sf"/>
</dbReference>
<feature type="compositionally biased region" description="Basic and acidic residues" evidence="1">
    <location>
        <begin position="48"/>
        <end position="85"/>
    </location>
</feature>
<keyword evidence="4" id="KW-1185">Reference proteome</keyword>
<feature type="compositionally biased region" description="Polar residues" evidence="1">
    <location>
        <begin position="351"/>
        <end position="363"/>
    </location>
</feature>
<accession>A0ABQ5IGI4</accession>
<dbReference type="InterPro" id="IPR026960">
    <property type="entry name" value="RVT-Znf"/>
</dbReference>
<comment type="caution">
    <text evidence="3">The sequence shown here is derived from an EMBL/GenBank/DDBJ whole genome shotgun (WGS) entry which is preliminary data.</text>
</comment>
<dbReference type="InterPro" id="IPR043502">
    <property type="entry name" value="DNA/RNA_pol_sf"/>
</dbReference>
<dbReference type="Pfam" id="PF00078">
    <property type="entry name" value="RVT_1"/>
    <property type="match status" value="1"/>
</dbReference>
<dbReference type="GO" id="GO:0003964">
    <property type="term" value="F:RNA-directed DNA polymerase activity"/>
    <property type="evidence" value="ECO:0007669"/>
    <property type="project" value="UniProtKB-KW"/>
</dbReference>
<gene>
    <name evidence="3" type="ORF">Tco_1094297</name>
</gene>
<dbReference type="Gene3D" id="3.60.10.10">
    <property type="entry name" value="Endonuclease/exonuclease/phosphatase"/>
    <property type="match status" value="1"/>
</dbReference>
<dbReference type="PROSITE" id="PS50878">
    <property type="entry name" value="RT_POL"/>
    <property type="match status" value="1"/>
</dbReference>
<name>A0ABQ5IGI4_9ASTR</name>
<reference evidence="3" key="2">
    <citation type="submission" date="2022-01" db="EMBL/GenBank/DDBJ databases">
        <authorList>
            <person name="Yamashiro T."/>
            <person name="Shiraishi A."/>
            <person name="Satake H."/>
            <person name="Nakayama K."/>
        </authorList>
    </citation>
    <scope>NUCLEOTIDE SEQUENCE</scope>
</reference>
<dbReference type="PANTHER" id="PTHR33116:SF84">
    <property type="entry name" value="RNA-DIRECTED DNA POLYMERASE"/>
    <property type="match status" value="1"/>
</dbReference>
<keyword evidence="3" id="KW-0695">RNA-directed DNA polymerase</keyword>
<feature type="region of interest" description="Disordered" evidence="1">
    <location>
        <begin position="1"/>
        <end position="117"/>
    </location>
</feature>
<dbReference type="EMBL" id="BQNB010020707">
    <property type="protein sequence ID" value="GJT98779.1"/>
    <property type="molecule type" value="Genomic_DNA"/>
</dbReference>